<evidence type="ECO:0000313" key="3">
    <source>
        <dbReference type="EMBL" id="CAG7726759.1"/>
    </source>
</evidence>
<organism evidence="3 4">
    <name type="scientific">Allacma fusca</name>
    <dbReference type="NCBI Taxonomy" id="39272"/>
    <lineage>
        <taxon>Eukaryota</taxon>
        <taxon>Metazoa</taxon>
        <taxon>Ecdysozoa</taxon>
        <taxon>Arthropoda</taxon>
        <taxon>Hexapoda</taxon>
        <taxon>Collembola</taxon>
        <taxon>Symphypleona</taxon>
        <taxon>Sminthuridae</taxon>
        <taxon>Allacma</taxon>
    </lineage>
</organism>
<dbReference type="AlphaFoldDB" id="A0A8J2JZ41"/>
<feature type="chain" id="PRO_5035248869" description="Sodefrin-like factor" evidence="2">
    <location>
        <begin position="22"/>
        <end position="257"/>
    </location>
</feature>
<evidence type="ECO:0000256" key="1">
    <source>
        <dbReference type="SAM" id="Phobius"/>
    </source>
</evidence>
<evidence type="ECO:0008006" key="5">
    <source>
        <dbReference type="Google" id="ProtNLM"/>
    </source>
</evidence>
<reference evidence="3" key="1">
    <citation type="submission" date="2021-06" db="EMBL/GenBank/DDBJ databases">
        <authorList>
            <person name="Hodson N. C."/>
            <person name="Mongue J. A."/>
            <person name="Jaron S. K."/>
        </authorList>
    </citation>
    <scope>NUCLEOTIDE SEQUENCE</scope>
</reference>
<protein>
    <recommendedName>
        <fullName evidence="5">Sodefrin-like factor</fullName>
    </recommendedName>
</protein>
<keyword evidence="1" id="KW-0812">Transmembrane</keyword>
<accession>A0A8J2JZ41</accession>
<keyword evidence="4" id="KW-1185">Reference proteome</keyword>
<comment type="caution">
    <text evidence="3">The sequence shown here is derived from an EMBL/GenBank/DDBJ whole genome shotgun (WGS) entry which is preliminary data.</text>
</comment>
<keyword evidence="2" id="KW-0732">Signal</keyword>
<evidence type="ECO:0000313" key="4">
    <source>
        <dbReference type="Proteomes" id="UP000708208"/>
    </source>
</evidence>
<name>A0A8J2JZ41_9HEXA</name>
<proteinExistence type="predicted"/>
<dbReference type="Proteomes" id="UP000708208">
    <property type="component" value="Unassembled WGS sequence"/>
</dbReference>
<sequence>MEVSTQLVIFVLLQLLKIGTSLKCYNCVNFECPHQDQARCDQEEEAALAIATNWFQIPRQRATRCPDPKSDAGWEILRSSRTSECAWRHGSCSMMRFEVRTYNLNQVKATEQISYGTILGCDTEKRRELFPVVYTARAPPTRCVFEVKSYRRANSPYVERIFYENCAGSDCNNTNCNTCITDFCTNKEAALPKRFEFQDTETSTRTWAIAMIIFIVILVSLLCMEDLHLLYVPSAGVSKFYYENIATELEKDYREID</sequence>
<evidence type="ECO:0000256" key="2">
    <source>
        <dbReference type="SAM" id="SignalP"/>
    </source>
</evidence>
<feature type="transmembrane region" description="Helical" evidence="1">
    <location>
        <begin position="207"/>
        <end position="224"/>
    </location>
</feature>
<keyword evidence="1" id="KW-1133">Transmembrane helix</keyword>
<feature type="signal peptide" evidence="2">
    <location>
        <begin position="1"/>
        <end position="21"/>
    </location>
</feature>
<gene>
    <name evidence="3" type="ORF">AFUS01_LOCUS15650</name>
</gene>
<keyword evidence="1" id="KW-0472">Membrane</keyword>
<dbReference type="EMBL" id="CAJVCH010139709">
    <property type="protein sequence ID" value="CAG7726759.1"/>
    <property type="molecule type" value="Genomic_DNA"/>
</dbReference>